<dbReference type="SUPFAM" id="SSF53697">
    <property type="entry name" value="SIS domain"/>
    <property type="match status" value="1"/>
</dbReference>
<evidence type="ECO:0000313" key="3">
    <source>
        <dbReference type="EMBL" id="KAE9034495.1"/>
    </source>
</evidence>
<dbReference type="InterPro" id="IPR046348">
    <property type="entry name" value="SIS_dom_sf"/>
</dbReference>
<dbReference type="EMBL" id="QXFU01000401">
    <property type="protein sequence ID" value="KAE9034495.1"/>
    <property type="molecule type" value="Genomic_DNA"/>
</dbReference>
<feature type="region of interest" description="Disordered" evidence="1">
    <location>
        <begin position="259"/>
        <end position="282"/>
    </location>
</feature>
<accession>A0A6A3N0G7</accession>
<feature type="compositionally biased region" description="Basic and acidic residues" evidence="1">
    <location>
        <begin position="359"/>
        <end position="371"/>
    </location>
</feature>
<dbReference type="GO" id="GO:0097367">
    <property type="term" value="F:carbohydrate derivative binding"/>
    <property type="evidence" value="ECO:0007669"/>
    <property type="project" value="InterPro"/>
</dbReference>
<protein>
    <recommendedName>
        <fullName evidence="2">SIS domain-containing protein</fullName>
    </recommendedName>
</protein>
<proteinExistence type="predicted"/>
<sequence length="410" mass="43226">MLRSLSLLRAHTLLAQRSAASCTRAIGSSGASVRSDASAKDPLAGSNACLRSIASDVYALQKLFRSLTSDSDVAQSFEQCVRRVLQCHDQQSRVFVTGMGKSGAVARRLASTLSSISISSQWVHGGEWVHGELGGLKRGDVVVMVSHSGRTAELLPLPTLFQKAGCSVVAIVGDGRSPLSKQCDVVVVASAEDEADCPVPSRSIVVQEAICNAIVQQLIENMADGADHLRDSHPGGAIGARAHTGGGYEAYGTDDYPDNGGGGVMSSQPSCSQTTPSSATQSIRPVSIKQLQTLGGASGDDDALRLDGQEVLTVRLVELLSNLTPHSMNLRSQLDDDGGQGRRRAAQGRVGVAGGGRARQQEQEGRGPRDHRFWACDGNAPCGLLCERFDMYEVAEGMTLFATGMHGKLR</sequence>
<feature type="region of interest" description="Disordered" evidence="1">
    <location>
        <begin position="328"/>
        <end position="371"/>
    </location>
</feature>
<dbReference type="AlphaFoldDB" id="A0A6A3N0G7"/>
<dbReference type="InterPro" id="IPR001347">
    <property type="entry name" value="SIS_dom"/>
</dbReference>
<reference evidence="3 4" key="1">
    <citation type="submission" date="2018-09" db="EMBL/GenBank/DDBJ databases">
        <title>Genomic investigation of the strawberry pathogen Phytophthora fragariae indicates pathogenicity is determined by transcriptional variation in three key races.</title>
        <authorList>
            <person name="Adams T.M."/>
            <person name="Armitage A.D."/>
            <person name="Sobczyk M.K."/>
            <person name="Bates H.J."/>
            <person name="Dunwell J.M."/>
            <person name="Nellist C.F."/>
            <person name="Harrison R.J."/>
        </authorList>
    </citation>
    <scope>NUCLEOTIDE SEQUENCE [LARGE SCALE GENOMIC DNA]</scope>
    <source>
        <strain evidence="3 4">SCRP324</strain>
    </source>
</reference>
<dbReference type="OrthoDB" id="415590at2759"/>
<dbReference type="GO" id="GO:1901135">
    <property type="term" value="P:carbohydrate derivative metabolic process"/>
    <property type="evidence" value="ECO:0007669"/>
    <property type="project" value="InterPro"/>
</dbReference>
<feature type="compositionally biased region" description="Low complexity" evidence="1">
    <location>
        <begin position="266"/>
        <end position="282"/>
    </location>
</feature>
<evidence type="ECO:0000259" key="2">
    <source>
        <dbReference type="PROSITE" id="PS51464"/>
    </source>
</evidence>
<comment type="caution">
    <text evidence="3">The sequence shown here is derived from an EMBL/GenBank/DDBJ whole genome shotgun (WGS) entry which is preliminary data.</text>
</comment>
<dbReference type="PANTHER" id="PTHR38418">
    <property type="entry name" value="SUGAR ISOMERASE, KPSF/GUTQ (AFU_ORTHOLOGUE AFUA_6G08860)"/>
    <property type="match status" value="1"/>
</dbReference>
<feature type="domain" description="SIS" evidence="2">
    <location>
        <begin position="80"/>
        <end position="224"/>
    </location>
</feature>
<name>A0A6A3N0G7_9STRA</name>
<dbReference type="Proteomes" id="UP000435112">
    <property type="component" value="Unassembled WGS sequence"/>
</dbReference>
<evidence type="ECO:0000256" key="1">
    <source>
        <dbReference type="SAM" id="MobiDB-lite"/>
    </source>
</evidence>
<evidence type="ECO:0000313" key="4">
    <source>
        <dbReference type="Proteomes" id="UP000435112"/>
    </source>
</evidence>
<dbReference type="PROSITE" id="PS51464">
    <property type="entry name" value="SIS"/>
    <property type="match status" value="1"/>
</dbReference>
<gene>
    <name evidence="3" type="ORF">PR002_g8092</name>
</gene>
<dbReference type="Pfam" id="PF01380">
    <property type="entry name" value="SIS"/>
    <property type="match status" value="1"/>
</dbReference>
<dbReference type="PANTHER" id="PTHR38418:SF2">
    <property type="entry name" value="SUGAR ISOMERASE, KPSF_GUTQ (AFU_ORTHOLOGUE AFUA_6G08860)"/>
    <property type="match status" value="1"/>
</dbReference>
<organism evidence="3 4">
    <name type="scientific">Phytophthora rubi</name>
    <dbReference type="NCBI Taxonomy" id="129364"/>
    <lineage>
        <taxon>Eukaryota</taxon>
        <taxon>Sar</taxon>
        <taxon>Stramenopiles</taxon>
        <taxon>Oomycota</taxon>
        <taxon>Peronosporomycetes</taxon>
        <taxon>Peronosporales</taxon>
        <taxon>Peronosporaceae</taxon>
        <taxon>Phytophthora</taxon>
    </lineage>
</organism>
<dbReference type="Gene3D" id="3.40.50.10490">
    <property type="entry name" value="Glucose-6-phosphate isomerase like protein, domain 1"/>
    <property type="match status" value="1"/>
</dbReference>